<gene>
    <name evidence="5" type="primary">proC</name>
    <name evidence="11" type="ORF">SAMN05216554_0834</name>
</gene>
<dbReference type="FunFam" id="1.10.3730.10:FF:000001">
    <property type="entry name" value="Pyrroline-5-carboxylate reductase"/>
    <property type="match status" value="1"/>
</dbReference>
<accession>A0A1H3L6M5</accession>
<dbReference type="GO" id="GO:0055129">
    <property type="term" value="P:L-proline biosynthetic process"/>
    <property type="evidence" value="ECO:0007669"/>
    <property type="project" value="UniProtKB-UniRule"/>
</dbReference>
<evidence type="ECO:0000256" key="8">
    <source>
        <dbReference type="RuleBase" id="RU003903"/>
    </source>
</evidence>
<comment type="similarity">
    <text evidence="1 5 8">Belongs to the pyrroline-5-carboxylate reductase family.</text>
</comment>
<organism evidence="11 12">
    <name type="scientific">Herbiconiux ginsengi</name>
    <dbReference type="NCBI Taxonomy" id="381665"/>
    <lineage>
        <taxon>Bacteria</taxon>
        <taxon>Bacillati</taxon>
        <taxon>Actinomycetota</taxon>
        <taxon>Actinomycetes</taxon>
        <taxon>Micrococcales</taxon>
        <taxon>Microbacteriaceae</taxon>
        <taxon>Herbiconiux</taxon>
    </lineage>
</organism>
<dbReference type="Proteomes" id="UP000198891">
    <property type="component" value="Unassembled WGS sequence"/>
</dbReference>
<dbReference type="Pfam" id="PF14748">
    <property type="entry name" value="P5CR_dimer"/>
    <property type="match status" value="1"/>
</dbReference>
<keyword evidence="12" id="KW-1185">Reference proteome</keyword>
<comment type="subcellular location">
    <subcellularLocation>
        <location evidence="5">Cytoplasm</location>
    </subcellularLocation>
</comment>
<proteinExistence type="inferred from homology"/>
<dbReference type="InterPro" id="IPR029036">
    <property type="entry name" value="P5CR_dimer"/>
</dbReference>
<dbReference type="Gene3D" id="3.40.50.720">
    <property type="entry name" value="NAD(P)-binding Rossmann-like Domain"/>
    <property type="match status" value="1"/>
</dbReference>
<dbReference type="Pfam" id="PF03807">
    <property type="entry name" value="F420_oxidored"/>
    <property type="match status" value="1"/>
</dbReference>
<feature type="binding site" evidence="7">
    <location>
        <position position="70"/>
    </location>
    <ligand>
        <name>NADPH</name>
        <dbReference type="ChEBI" id="CHEBI:57783"/>
    </ligand>
</feature>
<comment type="pathway">
    <text evidence="5 8">Amino-acid biosynthesis; L-proline biosynthesis; L-proline from L-glutamate 5-semialdehyde: step 1/1.</text>
</comment>
<evidence type="ECO:0000256" key="2">
    <source>
        <dbReference type="ARBA" id="ARBA00022857"/>
    </source>
</evidence>
<protein>
    <recommendedName>
        <fullName evidence="5 6">Pyrroline-5-carboxylate reductase</fullName>
        <shortName evidence="5">P5C reductase</shortName>
        <shortName evidence="5">P5CR</shortName>
        <ecNumber evidence="5 6">1.5.1.2</ecNumber>
    </recommendedName>
    <alternativeName>
        <fullName evidence="5">PCA reductase</fullName>
    </alternativeName>
</protein>
<keyword evidence="2 5" id="KW-0521">NADP</keyword>
<dbReference type="InterPro" id="IPR053790">
    <property type="entry name" value="P5CR-like_CS"/>
</dbReference>
<feature type="domain" description="Pyrroline-5-carboxylate reductase catalytic N-terminal" evidence="9">
    <location>
        <begin position="12"/>
        <end position="112"/>
    </location>
</feature>
<dbReference type="InterPro" id="IPR036291">
    <property type="entry name" value="NAD(P)-bd_dom_sf"/>
</dbReference>
<evidence type="ECO:0000259" key="9">
    <source>
        <dbReference type="Pfam" id="PF03807"/>
    </source>
</evidence>
<dbReference type="GO" id="GO:0004735">
    <property type="term" value="F:pyrroline-5-carboxylate reductase activity"/>
    <property type="evidence" value="ECO:0007669"/>
    <property type="project" value="UniProtKB-UniRule"/>
</dbReference>
<dbReference type="Gene3D" id="1.10.3730.10">
    <property type="entry name" value="ProC C-terminal domain-like"/>
    <property type="match status" value="1"/>
</dbReference>
<keyword evidence="5" id="KW-0963">Cytoplasm</keyword>
<dbReference type="GO" id="GO:0005737">
    <property type="term" value="C:cytoplasm"/>
    <property type="evidence" value="ECO:0007669"/>
    <property type="project" value="UniProtKB-SubCell"/>
</dbReference>
<dbReference type="InterPro" id="IPR028939">
    <property type="entry name" value="P5C_Rdtase_cat_N"/>
</dbReference>
<dbReference type="AlphaFoldDB" id="A0A1H3L6M5"/>
<comment type="catalytic activity">
    <reaction evidence="5 8">
        <text>L-proline + NADP(+) = (S)-1-pyrroline-5-carboxylate + NADPH + 2 H(+)</text>
        <dbReference type="Rhea" id="RHEA:14109"/>
        <dbReference type="ChEBI" id="CHEBI:15378"/>
        <dbReference type="ChEBI" id="CHEBI:17388"/>
        <dbReference type="ChEBI" id="CHEBI:57783"/>
        <dbReference type="ChEBI" id="CHEBI:58349"/>
        <dbReference type="ChEBI" id="CHEBI:60039"/>
        <dbReference type="EC" id="1.5.1.2"/>
    </reaction>
</comment>
<comment type="function">
    <text evidence="4 5">Catalyzes the reduction of 1-pyrroline-5-carboxylate (PCA) to L-proline.</text>
</comment>
<evidence type="ECO:0000313" key="12">
    <source>
        <dbReference type="Proteomes" id="UP000198891"/>
    </source>
</evidence>
<evidence type="ECO:0000256" key="1">
    <source>
        <dbReference type="ARBA" id="ARBA00005525"/>
    </source>
</evidence>
<dbReference type="HAMAP" id="MF_01925">
    <property type="entry name" value="P5C_reductase"/>
    <property type="match status" value="1"/>
</dbReference>
<evidence type="ECO:0000256" key="4">
    <source>
        <dbReference type="ARBA" id="ARBA00058118"/>
    </source>
</evidence>
<sequence>MTHADSTQLPSIALLGAGSMGRAVLSGLLAPTVEVVGGIRVTNRSAARAAELAGTPGVTAFATDDDPEANRRAVAGAAIVIVAVKPAMVPELLDEIASSLEPGAIVVSVAAGVTVATFEAHLPSTVSVLRSMPNTPAVVGRAVTGLSAGTRSSEADLALVRSLFETVGTVVEVPESQLDALSTISGSGPAYVFLLIEALTVAAVEKGFSEEQAAELVNGTFAGASELLVASGKTPTELRIQVTSPKGTTERAIAVLQGADLPALFTAATDAALARAKELAAG</sequence>
<dbReference type="InterPro" id="IPR000304">
    <property type="entry name" value="Pyrroline-COOH_reductase"/>
</dbReference>
<dbReference type="InterPro" id="IPR008927">
    <property type="entry name" value="6-PGluconate_DH-like_C_sf"/>
</dbReference>
<dbReference type="EC" id="1.5.1.2" evidence="5 6"/>
<feature type="binding site" evidence="7">
    <location>
        <begin position="83"/>
        <end position="86"/>
    </location>
    <ligand>
        <name>NADP(+)</name>
        <dbReference type="ChEBI" id="CHEBI:58349"/>
    </ligand>
</feature>
<dbReference type="SUPFAM" id="SSF51735">
    <property type="entry name" value="NAD(P)-binding Rossmann-fold domains"/>
    <property type="match status" value="1"/>
</dbReference>
<dbReference type="EMBL" id="FNPZ01000001">
    <property type="protein sequence ID" value="SDY59598.1"/>
    <property type="molecule type" value="Genomic_DNA"/>
</dbReference>
<dbReference type="PROSITE" id="PS00521">
    <property type="entry name" value="P5CR"/>
    <property type="match status" value="1"/>
</dbReference>
<evidence type="ECO:0000256" key="7">
    <source>
        <dbReference type="PIRSR" id="PIRSR000193-1"/>
    </source>
</evidence>
<evidence type="ECO:0000313" key="11">
    <source>
        <dbReference type="EMBL" id="SDY59598.1"/>
    </source>
</evidence>
<keyword evidence="3 5" id="KW-0560">Oxidoreductase</keyword>
<dbReference type="RefSeq" id="WP_092549151.1">
    <property type="nucleotide sequence ID" value="NZ_FNPZ01000001.1"/>
</dbReference>
<keyword evidence="5 8" id="KW-0028">Amino-acid biosynthesis</keyword>
<comment type="catalytic activity">
    <reaction evidence="5">
        <text>L-proline + NAD(+) = (S)-1-pyrroline-5-carboxylate + NADH + 2 H(+)</text>
        <dbReference type="Rhea" id="RHEA:14105"/>
        <dbReference type="ChEBI" id="CHEBI:15378"/>
        <dbReference type="ChEBI" id="CHEBI:17388"/>
        <dbReference type="ChEBI" id="CHEBI:57540"/>
        <dbReference type="ChEBI" id="CHEBI:57945"/>
        <dbReference type="ChEBI" id="CHEBI:60039"/>
        <dbReference type="EC" id="1.5.1.2"/>
    </reaction>
</comment>
<dbReference type="NCBIfam" id="TIGR00112">
    <property type="entry name" value="proC"/>
    <property type="match status" value="1"/>
</dbReference>
<dbReference type="PIRSF" id="PIRSF000193">
    <property type="entry name" value="Pyrrol-5-carb_rd"/>
    <property type="match status" value="1"/>
</dbReference>
<feature type="binding site" evidence="7">
    <location>
        <begin position="15"/>
        <end position="20"/>
    </location>
    <ligand>
        <name>NADP(+)</name>
        <dbReference type="ChEBI" id="CHEBI:58349"/>
    </ligand>
</feature>
<evidence type="ECO:0000256" key="5">
    <source>
        <dbReference type="HAMAP-Rule" id="MF_01925"/>
    </source>
</evidence>
<dbReference type="PANTHER" id="PTHR11645">
    <property type="entry name" value="PYRROLINE-5-CARBOXYLATE REDUCTASE"/>
    <property type="match status" value="1"/>
</dbReference>
<dbReference type="UniPathway" id="UPA00098">
    <property type="reaction ID" value="UER00361"/>
</dbReference>
<evidence type="ECO:0000256" key="6">
    <source>
        <dbReference type="NCBIfam" id="TIGR00112"/>
    </source>
</evidence>
<dbReference type="STRING" id="381665.SAMN05216554_0834"/>
<name>A0A1H3L6M5_9MICO</name>
<evidence type="ECO:0000256" key="3">
    <source>
        <dbReference type="ARBA" id="ARBA00023002"/>
    </source>
</evidence>
<dbReference type="PANTHER" id="PTHR11645:SF0">
    <property type="entry name" value="PYRROLINE-5-CARBOXYLATE REDUCTASE 3"/>
    <property type="match status" value="1"/>
</dbReference>
<keyword evidence="5 8" id="KW-0641">Proline biosynthesis</keyword>
<feature type="domain" description="Pyrroline-5-carboxylate reductase dimerisation" evidence="10">
    <location>
        <begin position="175"/>
        <end position="279"/>
    </location>
</feature>
<reference evidence="11 12" key="1">
    <citation type="submission" date="2016-10" db="EMBL/GenBank/DDBJ databases">
        <authorList>
            <person name="de Groot N.N."/>
        </authorList>
    </citation>
    <scope>NUCLEOTIDE SEQUENCE [LARGE SCALE GENOMIC DNA]</scope>
    <source>
        <strain evidence="11 12">CGMCC 4.3491</strain>
    </source>
</reference>
<evidence type="ECO:0000259" key="10">
    <source>
        <dbReference type="Pfam" id="PF14748"/>
    </source>
</evidence>
<dbReference type="SUPFAM" id="SSF48179">
    <property type="entry name" value="6-phosphogluconate dehydrogenase C-terminal domain-like"/>
    <property type="match status" value="1"/>
</dbReference>
<dbReference type="OrthoDB" id="9805754at2"/>